<accession>A0A7W7CCY5</accession>
<dbReference type="AlphaFoldDB" id="A0A7W7CCY5"/>
<protein>
    <submittedName>
        <fullName evidence="1">Uncharacterized protein</fullName>
    </submittedName>
</protein>
<evidence type="ECO:0000313" key="2">
    <source>
        <dbReference type="Proteomes" id="UP000533598"/>
    </source>
</evidence>
<evidence type="ECO:0000313" key="1">
    <source>
        <dbReference type="EMBL" id="MBB4678809.1"/>
    </source>
</evidence>
<organism evidence="1 2">
    <name type="scientific">Crossiella cryophila</name>
    <dbReference type="NCBI Taxonomy" id="43355"/>
    <lineage>
        <taxon>Bacteria</taxon>
        <taxon>Bacillati</taxon>
        <taxon>Actinomycetota</taxon>
        <taxon>Actinomycetes</taxon>
        <taxon>Pseudonocardiales</taxon>
        <taxon>Pseudonocardiaceae</taxon>
        <taxon>Crossiella</taxon>
    </lineage>
</organism>
<comment type="caution">
    <text evidence="1">The sequence shown here is derived from an EMBL/GenBank/DDBJ whole genome shotgun (WGS) entry which is preliminary data.</text>
</comment>
<dbReference type="EMBL" id="JACHMH010000001">
    <property type="protein sequence ID" value="MBB4678809.1"/>
    <property type="molecule type" value="Genomic_DNA"/>
</dbReference>
<keyword evidence="2" id="KW-1185">Reference proteome</keyword>
<dbReference type="Proteomes" id="UP000533598">
    <property type="component" value="Unassembled WGS sequence"/>
</dbReference>
<dbReference type="RefSeq" id="WP_185004633.1">
    <property type="nucleotide sequence ID" value="NZ_BAAAUI010000052.1"/>
</dbReference>
<name>A0A7W7CCY5_9PSEU</name>
<reference evidence="1 2" key="1">
    <citation type="submission" date="2020-08" db="EMBL/GenBank/DDBJ databases">
        <title>Sequencing the genomes of 1000 actinobacteria strains.</title>
        <authorList>
            <person name="Klenk H.-P."/>
        </authorList>
    </citation>
    <scope>NUCLEOTIDE SEQUENCE [LARGE SCALE GENOMIC DNA]</scope>
    <source>
        <strain evidence="1 2">DSM 44230</strain>
    </source>
</reference>
<proteinExistence type="predicted"/>
<gene>
    <name evidence="1" type="ORF">HNR67_004927</name>
</gene>
<sequence length="88" mass="9165">MVSPLGTPVLLVHLGLDATEFATGHPMSTIVDDFNKYWRPTGDAVSGIDPLLGSYNPVLNASASGGALDAARRAELLEARARSRGDGS</sequence>